<keyword evidence="1" id="KW-0812">Transmembrane</keyword>
<proteinExistence type="predicted"/>
<name>A0AAW0JFA6_QUESU</name>
<keyword evidence="3" id="KW-1185">Reference proteome</keyword>
<evidence type="ECO:0000256" key="1">
    <source>
        <dbReference type="SAM" id="Phobius"/>
    </source>
</evidence>
<evidence type="ECO:0000313" key="3">
    <source>
        <dbReference type="Proteomes" id="UP000237347"/>
    </source>
</evidence>
<comment type="caution">
    <text evidence="2">The sequence shown here is derived from an EMBL/GenBank/DDBJ whole genome shotgun (WGS) entry which is preliminary data.</text>
</comment>
<dbReference type="AlphaFoldDB" id="A0AAW0JFA6"/>
<gene>
    <name evidence="2" type="ORF">CFP56_033088</name>
</gene>
<dbReference type="EMBL" id="PKMF04000574">
    <property type="protein sequence ID" value="KAK7825500.1"/>
    <property type="molecule type" value="Genomic_DNA"/>
</dbReference>
<dbReference type="Proteomes" id="UP000237347">
    <property type="component" value="Unassembled WGS sequence"/>
</dbReference>
<organism evidence="2 3">
    <name type="scientific">Quercus suber</name>
    <name type="common">Cork oak</name>
    <dbReference type="NCBI Taxonomy" id="58331"/>
    <lineage>
        <taxon>Eukaryota</taxon>
        <taxon>Viridiplantae</taxon>
        <taxon>Streptophyta</taxon>
        <taxon>Embryophyta</taxon>
        <taxon>Tracheophyta</taxon>
        <taxon>Spermatophyta</taxon>
        <taxon>Magnoliopsida</taxon>
        <taxon>eudicotyledons</taxon>
        <taxon>Gunneridae</taxon>
        <taxon>Pentapetalae</taxon>
        <taxon>rosids</taxon>
        <taxon>fabids</taxon>
        <taxon>Fagales</taxon>
        <taxon>Fagaceae</taxon>
        <taxon>Quercus</taxon>
    </lineage>
</organism>
<protein>
    <submittedName>
        <fullName evidence="2">Lrr receptor-like serine/threonine-protein kinase</fullName>
    </submittedName>
</protein>
<keyword evidence="1" id="KW-0472">Membrane</keyword>
<accession>A0AAW0JFA6</accession>
<dbReference type="GO" id="GO:0016301">
    <property type="term" value="F:kinase activity"/>
    <property type="evidence" value="ECO:0007669"/>
    <property type="project" value="UniProtKB-KW"/>
</dbReference>
<feature type="transmembrane region" description="Helical" evidence="1">
    <location>
        <begin position="66"/>
        <end position="88"/>
    </location>
</feature>
<keyword evidence="1" id="KW-1133">Transmembrane helix</keyword>
<reference evidence="2 3" key="1">
    <citation type="journal article" date="2018" name="Sci. Data">
        <title>The draft genome sequence of cork oak.</title>
        <authorList>
            <person name="Ramos A.M."/>
            <person name="Usie A."/>
            <person name="Barbosa P."/>
            <person name="Barros P.M."/>
            <person name="Capote T."/>
            <person name="Chaves I."/>
            <person name="Simoes F."/>
            <person name="Abreu I."/>
            <person name="Carrasquinho I."/>
            <person name="Faro C."/>
            <person name="Guimaraes J.B."/>
            <person name="Mendonca D."/>
            <person name="Nobrega F."/>
            <person name="Rodrigues L."/>
            <person name="Saibo N.J.M."/>
            <person name="Varela M.C."/>
            <person name="Egas C."/>
            <person name="Matos J."/>
            <person name="Miguel C.M."/>
            <person name="Oliveira M.M."/>
            <person name="Ricardo C.P."/>
            <person name="Goncalves S."/>
        </authorList>
    </citation>
    <scope>NUCLEOTIDE SEQUENCE [LARGE SCALE GENOMIC DNA]</scope>
    <source>
        <strain evidence="3">cv. HL8</strain>
    </source>
</reference>
<evidence type="ECO:0000313" key="2">
    <source>
        <dbReference type="EMBL" id="KAK7825500.1"/>
    </source>
</evidence>
<sequence length="89" mass="9941">MFAVTALNTIFQKWGISASSNQWNISGEPCSGAAIDSTSFDDQNHNPFIKCDYSYNSNSTCHITQLYVSSFIYIYIYISSCFVSHAVFA</sequence>